<evidence type="ECO:0000313" key="3">
    <source>
        <dbReference type="Proteomes" id="UP000176665"/>
    </source>
</evidence>
<sequence length="106" mass="11429">MTSSRIILALLGLIVLVMVILSSGRMMDALRQRLGLLPKTNQVKDSQITATPTKAATDKDAEKAETVSFDGKEIPQTGPLELVYLLLGGGLLVGFAIKKISRKIYS</sequence>
<dbReference type="EMBL" id="MFJA01000011">
    <property type="protein sequence ID" value="OGG03896.1"/>
    <property type="molecule type" value="Genomic_DNA"/>
</dbReference>
<organism evidence="2 3">
    <name type="scientific">Candidatus Gottesmanbacteria bacterium RBG_16_37_8</name>
    <dbReference type="NCBI Taxonomy" id="1798371"/>
    <lineage>
        <taxon>Bacteria</taxon>
        <taxon>Candidatus Gottesmaniibacteriota</taxon>
    </lineage>
</organism>
<dbReference type="Proteomes" id="UP000176665">
    <property type="component" value="Unassembled WGS sequence"/>
</dbReference>
<name>A0A1F5YUX3_9BACT</name>
<dbReference type="AlphaFoldDB" id="A0A1F5YUX3"/>
<dbReference type="STRING" id="1798371.A2W14_05495"/>
<evidence type="ECO:0000256" key="1">
    <source>
        <dbReference type="SAM" id="Phobius"/>
    </source>
</evidence>
<protein>
    <submittedName>
        <fullName evidence="2">Uncharacterized protein</fullName>
    </submittedName>
</protein>
<keyword evidence="1" id="KW-0812">Transmembrane</keyword>
<accession>A0A1F5YUX3</accession>
<gene>
    <name evidence="2" type="ORF">A2W14_05495</name>
</gene>
<proteinExistence type="predicted"/>
<reference evidence="2 3" key="1">
    <citation type="journal article" date="2016" name="Nat. Commun.">
        <title>Thousands of microbial genomes shed light on interconnected biogeochemical processes in an aquifer system.</title>
        <authorList>
            <person name="Anantharaman K."/>
            <person name="Brown C.T."/>
            <person name="Hug L.A."/>
            <person name="Sharon I."/>
            <person name="Castelle C.J."/>
            <person name="Probst A.J."/>
            <person name="Thomas B.C."/>
            <person name="Singh A."/>
            <person name="Wilkins M.J."/>
            <person name="Karaoz U."/>
            <person name="Brodie E.L."/>
            <person name="Williams K.H."/>
            <person name="Hubbard S.S."/>
            <person name="Banfield J.F."/>
        </authorList>
    </citation>
    <scope>NUCLEOTIDE SEQUENCE [LARGE SCALE GENOMIC DNA]</scope>
</reference>
<keyword evidence="1" id="KW-0472">Membrane</keyword>
<comment type="caution">
    <text evidence="2">The sequence shown here is derived from an EMBL/GenBank/DDBJ whole genome shotgun (WGS) entry which is preliminary data.</text>
</comment>
<keyword evidence="1" id="KW-1133">Transmembrane helix</keyword>
<feature type="transmembrane region" description="Helical" evidence="1">
    <location>
        <begin position="82"/>
        <end position="100"/>
    </location>
</feature>
<evidence type="ECO:0000313" key="2">
    <source>
        <dbReference type="EMBL" id="OGG03896.1"/>
    </source>
</evidence>